<dbReference type="Proteomes" id="UP000004816">
    <property type="component" value="Unassembled WGS sequence"/>
</dbReference>
<feature type="region of interest" description="Disordered" evidence="1">
    <location>
        <begin position="29"/>
        <end position="57"/>
    </location>
</feature>
<accession>E5XPX3</accession>
<evidence type="ECO:0008006" key="4">
    <source>
        <dbReference type="Google" id="ProtNLM"/>
    </source>
</evidence>
<evidence type="ECO:0000256" key="1">
    <source>
        <dbReference type="SAM" id="MobiDB-lite"/>
    </source>
</evidence>
<dbReference type="STRING" id="679197.HMPREF9336_01545"/>
<evidence type="ECO:0000313" key="3">
    <source>
        <dbReference type="Proteomes" id="UP000004816"/>
    </source>
</evidence>
<evidence type="ECO:0000313" key="2">
    <source>
        <dbReference type="EMBL" id="EFV13603.2"/>
    </source>
</evidence>
<feature type="compositionally biased region" description="Low complexity" evidence="1">
    <location>
        <begin position="37"/>
        <end position="49"/>
    </location>
</feature>
<dbReference type="RefSeq" id="WP_021030031.1">
    <property type="nucleotide sequence ID" value="NZ_KI391953.1"/>
</dbReference>
<dbReference type="HOGENOM" id="CLU_103764_0_0_11"/>
<reference evidence="2 3" key="1">
    <citation type="journal article" date="2011" name="Stand. Genomic Sci.">
        <title>High quality draft genome sequence of Segniliparus rugosus CDC 945(T)= (ATCC BAA-974(T)).</title>
        <authorList>
            <person name="Earl A.M."/>
            <person name="Desjardins C.A."/>
            <person name="Fitzgerald M.G."/>
            <person name="Arachchi H.M."/>
            <person name="Zeng Q."/>
            <person name="Mehta T."/>
            <person name="Griggs A."/>
            <person name="Birren B.W."/>
            <person name="Toney N.C."/>
            <person name="Carr J."/>
            <person name="Posey J."/>
            <person name="Butler W.R."/>
        </authorList>
    </citation>
    <scope>NUCLEOTIDE SEQUENCE [LARGE SCALE GENOMIC DNA]</scope>
    <source>
        <strain evidence="3">ATCC BAA-974 / DSM 45345 / CCUG 50838 / CIP 108380 / JCM 13579 / CDC 945</strain>
    </source>
</reference>
<dbReference type="PROSITE" id="PS51257">
    <property type="entry name" value="PROKAR_LIPOPROTEIN"/>
    <property type="match status" value="1"/>
</dbReference>
<protein>
    <recommendedName>
        <fullName evidence="4">Lipoprotein</fullName>
    </recommendedName>
</protein>
<sequence>MKHLPGIAALALTGVLALSGCERSGGNGGTTTIIQQAPAASSTPNTPASVKATPLNDPRELCHQERILMRKLYAAVEPYWKLMVDAHGKSVNDPQISAAADKVIKVSEEVVPQLEGLVGPNAPADVAGPIKDYIAATKALVSAISEGAPGDEQTPLASKFGTATDEMDKVCKL</sequence>
<organism evidence="2 3">
    <name type="scientific">Segniliparus rugosus (strain ATCC BAA-974 / DSM 45345 / CCUG 50838 / CIP 108380 / JCM 13579 / CDC 945)</name>
    <dbReference type="NCBI Taxonomy" id="679197"/>
    <lineage>
        <taxon>Bacteria</taxon>
        <taxon>Bacillati</taxon>
        <taxon>Actinomycetota</taxon>
        <taxon>Actinomycetes</taxon>
        <taxon>Mycobacteriales</taxon>
        <taxon>Segniliparaceae</taxon>
        <taxon>Segniliparus</taxon>
    </lineage>
</organism>
<proteinExistence type="predicted"/>
<gene>
    <name evidence="2" type="ORF">HMPREF9336_01545</name>
</gene>
<comment type="caution">
    <text evidence="2">The sequence shown here is derived from an EMBL/GenBank/DDBJ whole genome shotgun (WGS) entry which is preliminary data.</text>
</comment>
<keyword evidence="3" id="KW-1185">Reference proteome</keyword>
<dbReference type="EMBL" id="ACZI02000001">
    <property type="protein sequence ID" value="EFV13603.2"/>
    <property type="molecule type" value="Genomic_DNA"/>
</dbReference>
<name>E5XPX3_SEGRC</name>
<dbReference type="AlphaFoldDB" id="E5XPX3"/>